<gene>
    <name evidence="2" type="ORF">J2739_003509</name>
</gene>
<keyword evidence="3" id="KW-1185">Reference proteome</keyword>
<dbReference type="RefSeq" id="WP_309903865.1">
    <property type="nucleotide sequence ID" value="NZ_JAVDRF010000007.1"/>
</dbReference>
<evidence type="ECO:0008006" key="4">
    <source>
        <dbReference type="Google" id="ProtNLM"/>
    </source>
</evidence>
<evidence type="ECO:0000313" key="2">
    <source>
        <dbReference type="EMBL" id="MDR6537728.1"/>
    </source>
</evidence>
<reference evidence="2 3" key="1">
    <citation type="submission" date="2023-07" db="EMBL/GenBank/DDBJ databases">
        <title>Sorghum-associated microbial communities from plants grown in Nebraska, USA.</title>
        <authorList>
            <person name="Schachtman D."/>
        </authorList>
    </citation>
    <scope>NUCLEOTIDE SEQUENCE [LARGE SCALE GENOMIC DNA]</scope>
    <source>
        <strain evidence="2 3">DS1781</strain>
    </source>
</reference>
<dbReference type="EMBL" id="JAVDRF010000007">
    <property type="protein sequence ID" value="MDR6537728.1"/>
    <property type="molecule type" value="Genomic_DNA"/>
</dbReference>
<evidence type="ECO:0000313" key="3">
    <source>
        <dbReference type="Proteomes" id="UP001184230"/>
    </source>
</evidence>
<proteinExistence type="predicted"/>
<protein>
    <recommendedName>
        <fullName evidence="4">PXPV repeat-containing protein</fullName>
    </recommendedName>
</protein>
<sequence length="135" mass="14334">MIKNRRLWGMGAVLGGAVLLGGCVAYPAGSYGYAEPYYADPGPVVVQPNVYLEGNYYSRPRYAYPYYGGRPGYYAHPGYPRPGWGGRPSAVVPAPAAGPRHGGVAGNVVPVPPGRSPSEINRMLISPDSRTQTPP</sequence>
<name>A0ABU1NGZ3_9BURK</name>
<comment type="caution">
    <text evidence="2">The sequence shown here is derived from an EMBL/GenBank/DDBJ whole genome shotgun (WGS) entry which is preliminary data.</text>
</comment>
<dbReference type="PROSITE" id="PS51257">
    <property type="entry name" value="PROKAR_LIPOPROTEIN"/>
    <property type="match status" value="1"/>
</dbReference>
<organism evidence="2 3">
    <name type="scientific">Variovorax soli</name>
    <dbReference type="NCBI Taxonomy" id="376815"/>
    <lineage>
        <taxon>Bacteria</taxon>
        <taxon>Pseudomonadati</taxon>
        <taxon>Pseudomonadota</taxon>
        <taxon>Betaproteobacteria</taxon>
        <taxon>Burkholderiales</taxon>
        <taxon>Comamonadaceae</taxon>
        <taxon>Variovorax</taxon>
    </lineage>
</organism>
<feature type="region of interest" description="Disordered" evidence="1">
    <location>
        <begin position="103"/>
        <end position="135"/>
    </location>
</feature>
<evidence type="ECO:0000256" key="1">
    <source>
        <dbReference type="SAM" id="MobiDB-lite"/>
    </source>
</evidence>
<accession>A0ABU1NGZ3</accession>
<dbReference type="Proteomes" id="UP001184230">
    <property type="component" value="Unassembled WGS sequence"/>
</dbReference>